<gene>
    <name evidence="1" type="primary">orf237</name>
</gene>
<name>A0A2U9GIQ9_9STRA</name>
<keyword evidence="1" id="KW-0496">Mitochondrion</keyword>
<evidence type="ECO:0000313" key="1">
    <source>
        <dbReference type="EMBL" id="AWQ64112.1"/>
    </source>
</evidence>
<geneLocation type="mitochondrion" evidence="1"/>
<proteinExistence type="predicted"/>
<protein>
    <submittedName>
        <fullName evidence="1">Uncharacterized protein</fullName>
    </submittedName>
</protein>
<dbReference type="EMBL" id="MG271847">
    <property type="protein sequence ID" value="AWQ64112.1"/>
    <property type="molecule type" value="Genomic_DNA"/>
</dbReference>
<accession>A0A2U9GIQ9</accession>
<sequence length="237" mass="28022">MKEKKNSDINTVKTVKKLETSGKTNMLTPMDGELKSFAIKKQLDKTLQHFRRKIKNGLIKTTNKLAKQPALNQTDEEYDFLTSKDPKYQASKLDKHFDKHLNQYSDINKKYLKKIAHENRILVFFYRKFDAFLAYTGEKITEIIEFLKPIIKPIIDRIIEFLKPIIKPIIDRIIEFLKPIIDCIIEFLKPKVTKFLGFLKLKIIGFKNFLNKIMETIKFLKLQIMETIKFLKHKIGK</sequence>
<dbReference type="GeneID" id="36957410"/>
<reference evidence="1" key="1">
    <citation type="journal article" date="2018" name="Genome Biol. Evol.">
        <title>Recurrent loss, horizontal transfer, and the obscure origins of mitochondrial introns in diatoms (Bacillariophyta).</title>
        <authorList>
            <person name="Guillory W.X."/>
            <person name="Onyshchenko A."/>
            <person name="Ruck E.C."/>
            <person name="Parks M."/>
            <person name="Nakov T."/>
            <person name="Wickett N.J."/>
            <person name="Alverson A.J."/>
        </authorList>
    </citation>
    <scope>NUCLEOTIDE SEQUENCE</scope>
    <source>
        <strain evidence="1">ECT3802</strain>
    </source>
</reference>
<organism evidence="1">
    <name type="scientific">Toxarium undulatum</name>
    <dbReference type="NCBI Taxonomy" id="210620"/>
    <lineage>
        <taxon>Eukaryota</taxon>
        <taxon>Sar</taxon>
        <taxon>Stramenopiles</taxon>
        <taxon>Ochrophyta</taxon>
        <taxon>Bacillariophyta</taxon>
        <taxon>Mediophyceae</taxon>
        <taxon>Toxariales</taxon>
        <taxon>Toxariaceae</taxon>
        <taxon>Toxarium</taxon>
    </lineage>
</organism>
<dbReference type="RefSeq" id="YP_009495465.1">
    <property type="nucleotide sequence ID" value="NC_037988.1"/>
</dbReference>
<dbReference type="AlphaFoldDB" id="A0A2U9GIQ9"/>